<dbReference type="EMBL" id="BMQJ01000018">
    <property type="protein sequence ID" value="GGQ22149.1"/>
    <property type="molecule type" value="Genomic_DNA"/>
</dbReference>
<proteinExistence type="predicted"/>
<evidence type="ECO:0000313" key="2">
    <source>
        <dbReference type="Proteomes" id="UP000611554"/>
    </source>
</evidence>
<accession>A0ABQ2REN2</accession>
<organism evidence="1 2">
    <name type="scientific">Streptosporangium pseudovulgare</name>
    <dbReference type="NCBI Taxonomy" id="35765"/>
    <lineage>
        <taxon>Bacteria</taxon>
        <taxon>Bacillati</taxon>
        <taxon>Actinomycetota</taxon>
        <taxon>Actinomycetes</taxon>
        <taxon>Streptosporangiales</taxon>
        <taxon>Streptosporangiaceae</taxon>
        <taxon>Streptosporangium</taxon>
    </lineage>
</organism>
<evidence type="ECO:0000313" key="1">
    <source>
        <dbReference type="EMBL" id="GGQ22149.1"/>
    </source>
</evidence>
<keyword evidence="2" id="KW-1185">Reference proteome</keyword>
<gene>
    <name evidence="1" type="ORF">GCM10010140_60480</name>
</gene>
<name>A0ABQ2REN2_9ACTN</name>
<protein>
    <submittedName>
        <fullName evidence="1">Uncharacterized protein</fullName>
    </submittedName>
</protein>
<comment type="caution">
    <text evidence="1">The sequence shown here is derived from an EMBL/GenBank/DDBJ whole genome shotgun (WGS) entry which is preliminary data.</text>
</comment>
<reference evidence="2" key="1">
    <citation type="journal article" date="2019" name="Int. J. Syst. Evol. Microbiol.">
        <title>The Global Catalogue of Microorganisms (GCM) 10K type strain sequencing project: providing services to taxonomists for standard genome sequencing and annotation.</title>
        <authorList>
            <consortium name="The Broad Institute Genomics Platform"/>
            <consortium name="The Broad Institute Genome Sequencing Center for Infectious Disease"/>
            <person name="Wu L."/>
            <person name="Ma J."/>
        </authorList>
    </citation>
    <scope>NUCLEOTIDE SEQUENCE [LARGE SCALE GENOMIC DNA]</scope>
    <source>
        <strain evidence="2">JCM 3115</strain>
    </source>
</reference>
<dbReference type="Proteomes" id="UP000611554">
    <property type="component" value="Unassembled WGS sequence"/>
</dbReference>
<sequence length="122" mass="12784">MGERRLVRAAVVDPAGEALRGRHRALGLHQQPESSPASSRAVATLWRMPWMDKPPGVGRTDARRRTLPVPEGQAALFAVSFSPSVGSSCCGPGKQPRPFVSGAADDRGLCGLSGLGWVIVAG</sequence>